<dbReference type="EMBL" id="BSPQ01000013">
    <property type="protein sequence ID" value="GLS91413.1"/>
    <property type="molecule type" value="Genomic_DNA"/>
</dbReference>
<protein>
    <submittedName>
        <fullName evidence="1">Uncharacterized protein</fullName>
    </submittedName>
</protein>
<evidence type="ECO:0000313" key="2">
    <source>
        <dbReference type="Proteomes" id="UP001157353"/>
    </source>
</evidence>
<gene>
    <name evidence="1" type="ORF">GCM10007916_24820</name>
</gene>
<evidence type="ECO:0000313" key="1">
    <source>
        <dbReference type="EMBL" id="GLS91413.1"/>
    </source>
</evidence>
<name>A0ABQ6E1Y3_9GAMM</name>
<sequence>MSKSVEASSITTSAALLQLTKPYDAMQLAQLCAFAFAIPQLYLCREYLSSDEDVAIKACLTRLEKGLQADTFNIETLNTLLVEKEFYDSEEARLRLAPEPDCLETL</sequence>
<comment type="caution">
    <text evidence="1">The sequence shown here is derived from an EMBL/GenBank/DDBJ whole genome shotgun (WGS) entry which is preliminary data.</text>
</comment>
<organism evidence="1 2">
    <name type="scientific">Psychromonas marina</name>
    <dbReference type="NCBI Taxonomy" id="88364"/>
    <lineage>
        <taxon>Bacteria</taxon>
        <taxon>Pseudomonadati</taxon>
        <taxon>Pseudomonadota</taxon>
        <taxon>Gammaproteobacteria</taxon>
        <taxon>Alteromonadales</taxon>
        <taxon>Psychromonadaceae</taxon>
        <taxon>Psychromonas</taxon>
    </lineage>
</organism>
<dbReference type="RefSeq" id="WP_284204527.1">
    <property type="nucleotide sequence ID" value="NZ_BSPQ01000013.1"/>
</dbReference>
<dbReference type="Proteomes" id="UP001157353">
    <property type="component" value="Unassembled WGS sequence"/>
</dbReference>
<reference evidence="2" key="1">
    <citation type="journal article" date="2019" name="Int. J. Syst. Evol. Microbiol.">
        <title>The Global Catalogue of Microorganisms (GCM) 10K type strain sequencing project: providing services to taxonomists for standard genome sequencing and annotation.</title>
        <authorList>
            <consortium name="The Broad Institute Genomics Platform"/>
            <consortium name="The Broad Institute Genome Sequencing Center for Infectious Disease"/>
            <person name="Wu L."/>
            <person name="Ma J."/>
        </authorList>
    </citation>
    <scope>NUCLEOTIDE SEQUENCE [LARGE SCALE GENOMIC DNA]</scope>
    <source>
        <strain evidence="2">NBRC 103166</strain>
    </source>
</reference>
<proteinExistence type="predicted"/>
<accession>A0ABQ6E1Y3</accession>
<keyword evidence="2" id="KW-1185">Reference proteome</keyword>